<name>A0A6I5A4V5_9BACI</name>
<dbReference type="EMBL" id="WMEQ01000016">
    <property type="protein sequence ID" value="MYL35354.1"/>
    <property type="molecule type" value="Genomic_DNA"/>
</dbReference>
<protein>
    <recommendedName>
        <fullName evidence="3">SLH domain-containing protein</fullName>
    </recommendedName>
</protein>
<dbReference type="InterPro" id="IPR036514">
    <property type="entry name" value="SGNH_hydro_sf"/>
</dbReference>
<evidence type="ECO:0000256" key="1">
    <source>
        <dbReference type="ARBA" id="ARBA00022729"/>
    </source>
</evidence>
<feature type="signal peptide" evidence="2">
    <location>
        <begin position="1"/>
        <end position="25"/>
    </location>
</feature>
<dbReference type="SUPFAM" id="SSF52266">
    <property type="entry name" value="SGNH hydrolase"/>
    <property type="match status" value="1"/>
</dbReference>
<organism evidence="4 5">
    <name type="scientific">Pontibacillus yanchengensis</name>
    <dbReference type="NCBI Taxonomy" id="462910"/>
    <lineage>
        <taxon>Bacteria</taxon>
        <taxon>Bacillati</taxon>
        <taxon>Bacillota</taxon>
        <taxon>Bacilli</taxon>
        <taxon>Bacillales</taxon>
        <taxon>Bacillaceae</taxon>
        <taxon>Pontibacillus</taxon>
    </lineage>
</organism>
<dbReference type="OrthoDB" id="1815486at2"/>
<keyword evidence="1 2" id="KW-0732">Signal</keyword>
<dbReference type="Gene3D" id="3.40.50.1110">
    <property type="entry name" value="SGNH hydrolase"/>
    <property type="match status" value="1"/>
</dbReference>
<reference evidence="4 5" key="1">
    <citation type="submission" date="2019-11" db="EMBL/GenBank/DDBJ databases">
        <title>Genome sequences of 17 halophilic strains isolated from different environments.</title>
        <authorList>
            <person name="Furrow R.E."/>
        </authorList>
    </citation>
    <scope>NUCLEOTIDE SEQUENCE [LARGE SCALE GENOMIC DNA]</scope>
    <source>
        <strain evidence="4 5">22514_16_FS</strain>
    </source>
</reference>
<accession>A0A6I5A4V5</accession>
<dbReference type="AlphaFoldDB" id="A0A6I5A4V5"/>
<dbReference type="PROSITE" id="PS51272">
    <property type="entry name" value="SLH"/>
    <property type="match status" value="2"/>
</dbReference>
<feature type="chain" id="PRO_5039050532" description="SLH domain-containing protein" evidence="2">
    <location>
        <begin position="26"/>
        <end position="412"/>
    </location>
</feature>
<dbReference type="Pfam" id="PF00395">
    <property type="entry name" value="SLH"/>
    <property type="match status" value="2"/>
</dbReference>
<dbReference type="InterPro" id="IPR001119">
    <property type="entry name" value="SLH_dom"/>
</dbReference>
<sequence length="412" mass="46979">MKKAPFLFCCGLVLFYLVMNSYHHVQGEEKDDIGYLVLGDAWASGLIGNGDVGEGYVDFISEAFRDEGYNIYVDKPYPKPFLTSSKLLTQLKGKAVQQGISVSDFITISIGLNDIQYLLTVQDSGSITVNDYVVRKSLQKVERNISQSLDLIQETQPEVEVYVMGYATPDVPSFMKDITKDLIMQLNKTLKESTEENINATFVKAPIYLPIERSSVTLLPNEIIYKQMANTFLQTYSERNGLSFQSPDSEWRWGDEASYERVITYAKSMHSSKTITREEAIHFFEYLAPRVMEPKFSFEWNDIQTSNKLYPLLVRLTDMGVIRKKDSFYPEKPITRAEMVALLARALEVPPSLSPLFSDIRSDHWANHYITGLTKIGLIKGYPDGTFKPDQRITGSELYMIWDRLDDSINNS</sequence>
<evidence type="ECO:0000256" key="2">
    <source>
        <dbReference type="SAM" id="SignalP"/>
    </source>
</evidence>
<gene>
    <name evidence="4" type="ORF">GLW05_17385</name>
</gene>
<comment type="caution">
    <text evidence="4">The sequence shown here is derived from an EMBL/GenBank/DDBJ whole genome shotgun (WGS) entry which is preliminary data.</text>
</comment>
<dbReference type="RefSeq" id="WP_160847161.1">
    <property type="nucleotide sequence ID" value="NZ_WMEQ01000016.1"/>
</dbReference>
<proteinExistence type="predicted"/>
<evidence type="ECO:0000313" key="5">
    <source>
        <dbReference type="Proteomes" id="UP000468638"/>
    </source>
</evidence>
<evidence type="ECO:0000259" key="3">
    <source>
        <dbReference type="PROSITE" id="PS51272"/>
    </source>
</evidence>
<dbReference type="PANTHER" id="PTHR43308">
    <property type="entry name" value="OUTER MEMBRANE PROTEIN ALPHA-RELATED"/>
    <property type="match status" value="1"/>
</dbReference>
<evidence type="ECO:0000313" key="4">
    <source>
        <dbReference type="EMBL" id="MYL35354.1"/>
    </source>
</evidence>
<dbReference type="InterPro" id="IPR051465">
    <property type="entry name" value="Cell_Envelope_Struct_Comp"/>
</dbReference>
<feature type="domain" description="SLH" evidence="3">
    <location>
        <begin position="353"/>
        <end position="412"/>
    </location>
</feature>
<dbReference type="Proteomes" id="UP000468638">
    <property type="component" value="Unassembled WGS sequence"/>
</dbReference>
<feature type="domain" description="SLH" evidence="3">
    <location>
        <begin position="296"/>
        <end position="352"/>
    </location>
</feature>